<dbReference type="EMBL" id="FUZT01000003">
    <property type="protein sequence ID" value="SKC54347.1"/>
    <property type="molecule type" value="Genomic_DNA"/>
</dbReference>
<accession>A0A1T5JSA8</accession>
<dbReference type="InterPro" id="IPR013785">
    <property type="entry name" value="Aldolase_TIM"/>
</dbReference>
<dbReference type="Pfam" id="PF07071">
    <property type="entry name" value="KDGP_aldolase"/>
    <property type="match status" value="1"/>
</dbReference>
<dbReference type="Proteomes" id="UP000190285">
    <property type="component" value="Unassembled WGS sequence"/>
</dbReference>
<dbReference type="RefSeq" id="WP_079490276.1">
    <property type="nucleotide sequence ID" value="NZ_FUZT01000003.1"/>
</dbReference>
<dbReference type="OrthoDB" id="6580179at2"/>
<evidence type="ECO:0000313" key="2">
    <source>
        <dbReference type="Proteomes" id="UP000190285"/>
    </source>
</evidence>
<dbReference type="STRING" id="36842.SAMN02194393_01301"/>
<dbReference type="InterPro" id="IPR010763">
    <property type="entry name" value="DgaF"/>
</dbReference>
<sequence>MNLDRFNFYKDRVAVNFLAKDPDNAKEVVDTMNGNAVIGILSKKFNSVEDAINMGKKYLEKVPVLSIGLGDGDPKQWSIVADIASELDPGHVNQVYSAAGYTVGLLKGKGCKQTIVNALISPTGVVGKVKISTGAQSCNMTEVKADVDTAVMMLKEVGVQSVKYYHMGGLEHIEELKEVAKACVRVEMPIIEPTGGISLDNVAEIIKVCIGAGCSKVIPHIYSSAINKETGLTEIKIVENIYNEIKKCV</sequence>
<evidence type="ECO:0000313" key="1">
    <source>
        <dbReference type="EMBL" id="SKC54347.1"/>
    </source>
</evidence>
<keyword evidence="2" id="KW-1185">Reference proteome</keyword>
<gene>
    <name evidence="1" type="ORF">SAMN02194393_01301</name>
</gene>
<protein>
    <submittedName>
        <fullName evidence="1">2-dehydro-3-deoxy-phosphogluconate aldolase</fullName>
    </submittedName>
</protein>
<organism evidence="1 2">
    <name type="scientific">Maledivibacter halophilus</name>
    <dbReference type="NCBI Taxonomy" id="36842"/>
    <lineage>
        <taxon>Bacteria</taxon>
        <taxon>Bacillati</taxon>
        <taxon>Bacillota</taxon>
        <taxon>Clostridia</taxon>
        <taxon>Peptostreptococcales</taxon>
        <taxon>Caminicellaceae</taxon>
        <taxon>Maledivibacter</taxon>
    </lineage>
</organism>
<reference evidence="1 2" key="1">
    <citation type="submission" date="2017-02" db="EMBL/GenBank/DDBJ databases">
        <authorList>
            <person name="Peterson S.W."/>
        </authorList>
    </citation>
    <scope>NUCLEOTIDE SEQUENCE [LARGE SCALE GENOMIC DNA]</scope>
    <source>
        <strain evidence="1 2">M1</strain>
    </source>
</reference>
<dbReference type="NCBIfam" id="TIGR03581">
    <property type="entry name" value="EF_0839"/>
    <property type="match status" value="1"/>
</dbReference>
<dbReference type="NCBIfam" id="NF047796">
    <property type="entry name" value="DhDoxPGlucAldDagF"/>
    <property type="match status" value="1"/>
</dbReference>
<dbReference type="AlphaFoldDB" id="A0A1T5JSA8"/>
<dbReference type="Gene3D" id="3.20.20.70">
    <property type="entry name" value="Aldolase class I"/>
    <property type="match status" value="1"/>
</dbReference>
<proteinExistence type="predicted"/>
<name>A0A1T5JSA8_9FIRM</name>